<keyword evidence="3" id="KW-1185">Reference proteome</keyword>
<evidence type="ECO:0000313" key="2">
    <source>
        <dbReference type="EMBL" id="SCG78150.1"/>
    </source>
</evidence>
<dbReference type="EMBL" id="LT607754">
    <property type="protein sequence ID" value="SCG34177.1"/>
    <property type="molecule type" value="Genomic_DNA"/>
</dbReference>
<protein>
    <submittedName>
        <fullName evidence="1">Uncharacterized protein</fullName>
    </submittedName>
</protein>
<dbReference type="Proteomes" id="UP000198221">
    <property type="component" value="Chromosome I"/>
</dbReference>
<evidence type="ECO:0000313" key="1">
    <source>
        <dbReference type="EMBL" id="SCG34177.1"/>
    </source>
</evidence>
<gene>
    <name evidence="1" type="ORF">GA0070613_0008</name>
    <name evidence="2" type="ORF">GA0070613_6479</name>
</gene>
<dbReference type="AlphaFoldDB" id="A0A1C5GKS7"/>
<evidence type="ECO:0000313" key="3">
    <source>
        <dbReference type="Proteomes" id="UP000198221"/>
    </source>
</evidence>
<reference evidence="3" key="2">
    <citation type="submission" date="2016-06" db="EMBL/GenBank/DDBJ databases">
        <authorList>
            <person name="Varghese N."/>
            <person name="Submissions Spin"/>
        </authorList>
    </citation>
    <scope>NUCLEOTIDE SEQUENCE [LARGE SCALE GENOMIC DNA]</scope>
    <source>
        <strain evidence="3">DSM 43819</strain>
    </source>
</reference>
<dbReference type="EMBL" id="LT607754">
    <property type="protein sequence ID" value="SCG78150.1"/>
    <property type="molecule type" value="Genomic_DNA"/>
</dbReference>
<accession>A0A1C5GKS7</accession>
<organism evidence="1 3">
    <name type="scientific">Micromonospora inositola</name>
    <dbReference type="NCBI Taxonomy" id="47865"/>
    <lineage>
        <taxon>Bacteria</taxon>
        <taxon>Bacillati</taxon>
        <taxon>Actinomycetota</taxon>
        <taxon>Actinomycetes</taxon>
        <taxon>Micromonosporales</taxon>
        <taxon>Micromonosporaceae</taxon>
        <taxon>Micromonospora</taxon>
    </lineage>
</organism>
<proteinExistence type="predicted"/>
<sequence>MQRLDNGRYAYPATTSDIAKLLRLNGFAVTYDHERGERIQVSHNAADAWLPVLAFAQSVLANIPANIISTIIMQYFGEVGHKEKNLHVKFVVTSSDGSEHNFEAHGPGQEVVEAINAFQRSYAG</sequence>
<name>A0A1C5GKS7_9ACTN</name>
<reference evidence="1" key="1">
    <citation type="submission" date="2016-06" db="EMBL/GenBank/DDBJ databases">
        <authorList>
            <person name="Kjaerup R.B."/>
            <person name="Dalgaard T.S."/>
            <person name="Juul-Madsen H.R."/>
        </authorList>
    </citation>
    <scope>NUCLEOTIDE SEQUENCE [LARGE SCALE GENOMIC DNA]</scope>
    <source>
        <strain evidence="1">DSM 43819</strain>
    </source>
</reference>